<dbReference type="Proteomes" id="UP000886005">
    <property type="component" value="Unassembled WGS sequence"/>
</dbReference>
<proteinExistence type="predicted"/>
<dbReference type="Gene3D" id="1.10.760.10">
    <property type="entry name" value="Cytochrome c-like domain"/>
    <property type="match status" value="1"/>
</dbReference>
<evidence type="ECO:0000256" key="2">
    <source>
        <dbReference type="ARBA" id="ARBA00022723"/>
    </source>
</evidence>
<feature type="transmembrane region" description="Helical" evidence="4">
    <location>
        <begin position="7"/>
        <end position="26"/>
    </location>
</feature>
<feature type="domain" description="Cytochrome c" evidence="5">
    <location>
        <begin position="36"/>
        <end position="104"/>
    </location>
</feature>
<evidence type="ECO:0000256" key="3">
    <source>
        <dbReference type="ARBA" id="ARBA00023004"/>
    </source>
</evidence>
<comment type="caution">
    <text evidence="6">The sequence shown here is derived from an EMBL/GenBank/DDBJ whole genome shotgun (WGS) entry which is preliminary data.</text>
</comment>
<reference evidence="6" key="1">
    <citation type="journal article" date="2020" name="mSystems">
        <title>Genome- and Community-Level Interaction Insights into Carbon Utilization and Element Cycling Functions of Hydrothermarchaeota in Hydrothermal Sediment.</title>
        <authorList>
            <person name="Zhou Z."/>
            <person name="Liu Y."/>
            <person name="Xu W."/>
            <person name="Pan J."/>
            <person name="Luo Z.H."/>
            <person name="Li M."/>
        </authorList>
    </citation>
    <scope>NUCLEOTIDE SEQUENCE [LARGE SCALE GENOMIC DNA]</scope>
    <source>
        <strain evidence="6">HyVt-456</strain>
    </source>
</reference>
<keyword evidence="4" id="KW-0812">Transmembrane</keyword>
<sequence>MRKLTKWLPFMALMATIAGSSLYLFFGGGNGYYKPATADPAVIYRQACVECHGKRGEGKGVLYPAFDKYMDEEDVLREIREGNWRMPAFRYIRGDTLMILARFIADHGYLKHKE</sequence>
<dbReference type="GO" id="GO:0009055">
    <property type="term" value="F:electron transfer activity"/>
    <property type="evidence" value="ECO:0007669"/>
    <property type="project" value="InterPro"/>
</dbReference>
<dbReference type="InterPro" id="IPR036909">
    <property type="entry name" value="Cyt_c-like_dom_sf"/>
</dbReference>
<evidence type="ECO:0000313" key="6">
    <source>
        <dbReference type="EMBL" id="HED10699.1"/>
    </source>
</evidence>
<evidence type="ECO:0000259" key="5">
    <source>
        <dbReference type="Pfam" id="PF13442"/>
    </source>
</evidence>
<dbReference type="SUPFAM" id="SSF46626">
    <property type="entry name" value="Cytochrome c"/>
    <property type="match status" value="1"/>
</dbReference>
<accession>A0A7V1LMF1</accession>
<keyword evidence="1" id="KW-0349">Heme</keyword>
<gene>
    <name evidence="6" type="ORF">ENJ10_08415</name>
</gene>
<dbReference type="GO" id="GO:0046872">
    <property type="term" value="F:metal ion binding"/>
    <property type="evidence" value="ECO:0007669"/>
    <property type="project" value="UniProtKB-KW"/>
</dbReference>
<evidence type="ECO:0000256" key="1">
    <source>
        <dbReference type="ARBA" id="ARBA00022617"/>
    </source>
</evidence>
<organism evidence="6">
    <name type="scientific">Caldithrix abyssi</name>
    <dbReference type="NCBI Taxonomy" id="187145"/>
    <lineage>
        <taxon>Bacteria</taxon>
        <taxon>Pseudomonadati</taxon>
        <taxon>Calditrichota</taxon>
        <taxon>Calditrichia</taxon>
        <taxon>Calditrichales</taxon>
        <taxon>Calditrichaceae</taxon>
        <taxon>Caldithrix</taxon>
    </lineage>
</organism>
<keyword evidence="4" id="KW-1133">Transmembrane helix</keyword>
<keyword evidence="3" id="KW-0408">Iron</keyword>
<protein>
    <submittedName>
        <fullName evidence="6">Cytochrome c</fullName>
    </submittedName>
</protein>
<dbReference type="EMBL" id="DRLD01000230">
    <property type="protein sequence ID" value="HED10699.1"/>
    <property type="molecule type" value="Genomic_DNA"/>
</dbReference>
<evidence type="ECO:0000256" key="4">
    <source>
        <dbReference type="SAM" id="Phobius"/>
    </source>
</evidence>
<keyword evidence="2" id="KW-0479">Metal-binding</keyword>
<dbReference type="GO" id="GO:0020037">
    <property type="term" value="F:heme binding"/>
    <property type="evidence" value="ECO:0007669"/>
    <property type="project" value="InterPro"/>
</dbReference>
<dbReference type="AlphaFoldDB" id="A0A7V1LMF1"/>
<dbReference type="InterPro" id="IPR009056">
    <property type="entry name" value="Cyt_c-like_dom"/>
</dbReference>
<dbReference type="Pfam" id="PF13442">
    <property type="entry name" value="Cytochrome_CBB3"/>
    <property type="match status" value="1"/>
</dbReference>
<name>A0A7V1LMF1_CALAY</name>
<keyword evidence="4" id="KW-0472">Membrane</keyword>